<evidence type="ECO:0000313" key="2">
    <source>
        <dbReference type="Proteomes" id="UP000094526"/>
    </source>
</evidence>
<evidence type="ECO:0000313" key="1">
    <source>
        <dbReference type="EMBL" id="OCT50629.1"/>
    </source>
</evidence>
<protein>
    <submittedName>
        <fullName evidence="1">Uncharacterized protein</fullName>
    </submittedName>
</protein>
<accession>A0A1C1CQ48</accession>
<reference evidence="2" key="1">
    <citation type="submission" date="2015-07" db="EMBL/GenBank/DDBJ databases">
        <authorList>
            <person name="Teixeira M.M."/>
            <person name="Souza R.C."/>
            <person name="Almeida L.G."/>
            <person name="Vicente V.A."/>
            <person name="de Hoog S."/>
            <person name="Bocca A.L."/>
            <person name="de Almeida S.R."/>
            <person name="Vasconcelos A.T."/>
            <person name="Felipe M.S."/>
        </authorList>
    </citation>
    <scope>NUCLEOTIDE SEQUENCE [LARGE SCALE GENOMIC DNA]</scope>
    <source>
        <strain evidence="2">KSF</strain>
    </source>
</reference>
<proteinExistence type="predicted"/>
<gene>
    <name evidence="1" type="ORF">CLCR_07748</name>
</gene>
<sequence length="110" mass="11684">MDEQAYGMNLGQGPAPVLDTRQIGERLLDEGDQDGFEIYDCVTVGYGEGYAGSSDAKCLLCAGGEGGENRKKILVERERNIRFGGDQGCDVAVGRQQTGPGSRLIAALDI</sequence>
<dbReference type="EMBL" id="LGRB01000010">
    <property type="protein sequence ID" value="OCT50629.1"/>
    <property type="molecule type" value="Genomic_DNA"/>
</dbReference>
<organism evidence="1 2">
    <name type="scientific">Cladophialophora carrionii</name>
    <dbReference type="NCBI Taxonomy" id="86049"/>
    <lineage>
        <taxon>Eukaryota</taxon>
        <taxon>Fungi</taxon>
        <taxon>Dikarya</taxon>
        <taxon>Ascomycota</taxon>
        <taxon>Pezizomycotina</taxon>
        <taxon>Eurotiomycetes</taxon>
        <taxon>Chaetothyriomycetidae</taxon>
        <taxon>Chaetothyriales</taxon>
        <taxon>Herpotrichiellaceae</taxon>
        <taxon>Cladophialophora</taxon>
    </lineage>
</organism>
<dbReference type="AlphaFoldDB" id="A0A1C1CQ48"/>
<dbReference type="Proteomes" id="UP000094526">
    <property type="component" value="Unassembled WGS sequence"/>
</dbReference>
<dbReference type="VEuPathDB" id="FungiDB:CLCR_07748"/>
<keyword evidence="2" id="KW-1185">Reference proteome</keyword>
<comment type="caution">
    <text evidence="1">The sequence shown here is derived from an EMBL/GenBank/DDBJ whole genome shotgun (WGS) entry which is preliminary data.</text>
</comment>
<name>A0A1C1CQ48_9EURO</name>